<dbReference type="GO" id="GO:0006826">
    <property type="term" value="P:iron ion transport"/>
    <property type="evidence" value="ECO:0007669"/>
    <property type="project" value="InterPro"/>
</dbReference>
<dbReference type="InterPro" id="IPR014756">
    <property type="entry name" value="Ig_E-set"/>
</dbReference>
<comment type="similarity">
    <text evidence="4">Belongs to the Fes family.</text>
</comment>
<evidence type="ECO:0000256" key="2">
    <source>
        <dbReference type="ARBA" id="ARBA00022490"/>
    </source>
</evidence>
<dbReference type="SUPFAM" id="SSF81296">
    <property type="entry name" value="E set domains"/>
    <property type="match status" value="1"/>
</dbReference>
<comment type="caution">
    <text evidence="6">The sequence shown here is derived from an EMBL/GenBank/DDBJ whole genome shotgun (WGS) entry which is preliminary data.</text>
</comment>
<dbReference type="PANTHER" id="PTHR48098:SF3">
    <property type="entry name" value="IRON(III) ENTEROBACTIN ESTERASE"/>
    <property type="match status" value="1"/>
</dbReference>
<feature type="domain" description="Enterochelin esterase N-terminal" evidence="5">
    <location>
        <begin position="64"/>
        <end position="180"/>
    </location>
</feature>
<dbReference type="Pfam" id="PF11806">
    <property type="entry name" value="Enterochelin_N"/>
    <property type="match status" value="1"/>
</dbReference>
<keyword evidence="2" id="KW-0963">Cytoplasm</keyword>
<dbReference type="GO" id="GO:0005737">
    <property type="term" value="C:cytoplasm"/>
    <property type="evidence" value="ECO:0007669"/>
    <property type="project" value="UniProtKB-SubCell"/>
</dbReference>
<comment type="subcellular location">
    <subcellularLocation>
        <location evidence="1">Cytoplasm</location>
    </subcellularLocation>
</comment>
<proteinExistence type="inferred from homology"/>
<dbReference type="PANTHER" id="PTHR48098">
    <property type="entry name" value="ENTEROCHELIN ESTERASE-RELATED"/>
    <property type="match status" value="1"/>
</dbReference>
<reference evidence="6 7" key="1">
    <citation type="submission" date="2017-11" db="EMBL/GenBank/DDBJ databases">
        <authorList>
            <person name="Han C.G."/>
        </authorList>
    </citation>
    <scope>NUCLEOTIDE SEQUENCE [LARGE SCALE GENOMIC DNA]</scope>
    <source>
        <strain evidence="6 7">ANC 5347</strain>
    </source>
</reference>
<sequence length="431" mass="49611">MEQAPYAAACEAVQPKSDLLKSLQQQLKQSPENRAGLIQQFWEKVQNQTTPIIEPLDQDHVRLIFLWKAAKHNVRLVGGPSNDHEWLTRLPDTDIWFKENIVNRRYIGSYSFAVDLPNLDGYLSNYCAHLNPELKEPQAQRRAVLQVLQLDPLNPKRWLKENTASKLRNENIIALDQAPPFIDPKRYPDHPQPELKRYQLSSQFLKNQRRVEIYQSKKTAQQSYITAIFFDGNEYAHLVDVPKVLDILVEQGKLPPIQAVFLHAPNSELRPKELTPNPKFSGFFNQEFLPWLDQKIVRDKQKTVLLGSSLGGLSAAYLALENPQHISHAVPLSGSFWWSPEPHSKINGMNQLIHNLKKQPQQYFHISANRYESSRTNNDLSILETSPIVAQALKSKGHEVRYQVYEGAHSYAIWQVILQDALLYFFANSKE</sequence>
<gene>
    <name evidence="6" type="ORF">CU320_07475</name>
</gene>
<name>A0A2H9UM05_9GAMM</name>
<evidence type="ECO:0000313" key="7">
    <source>
        <dbReference type="Proteomes" id="UP000242351"/>
    </source>
</evidence>
<dbReference type="InterPro" id="IPR013783">
    <property type="entry name" value="Ig-like_fold"/>
</dbReference>
<organism evidence="6 7">
    <name type="scientific">Acinetobacter pseudolwoffii</name>
    <dbReference type="NCBI Taxonomy" id="2053287"/>
    <lineage>
        <taxon>Bacteria</taxon>
        <taxon>Pseudomonadati</taxon>
        <taxon>Pseudomonadota</taxon>
        <taxon>Gammaproteobacteria</taxon>
        <taxon>Moraxellales</taxon>
        <taxon>Moraxellaceae</taxon>
        <taxon>Acinetobacter</taxon>
    </lineage>
</organism>
<evidence type="ECO:0000256" key="4">
    <source>
        <dbReference type="ARBA" id="ARBA00024201"/>
    </source>
</evidence>
<dbReference type="SUPFAM" id="SSF53474">
    <property type="entry name" value="alpha/beta-Hydrolases"/>
    <property type="match status" value="1"/>
</dbReference>
<dbReference type="InterPro" id="IPR000801">
    <property type="entry name" value="Esterase-like"/>
</dbReference>
<accession>A0A2H9UM05</accession>
<dbReference type="EMBL" id="PGOZ01000007">
    <property type="protein sequence ID" value="PJI32724.1"/>
    <property type="molecule type" value="Genomic_DNA"/>
</dbReference>
<dbReference type="GO" id="GO:0005506">
    <property type="term" value="F:iron ion binding"/>
    <property type="evidence" value="ECO:0007669"/>
    <property type="project" value="InterPro"/>
</dbReference>
<evidence type="ECO:0000259" key="5">
    <source>
        <dbReference type="Pfam" id="PF11806"/>
    </source>
</evidence>
<dbReference type="Proteomes" id="UP000242351">
    <property type="component" value="Unassembled WGS sequence"/>
</dbReference>
<dbReference type="AlphaFoldDB" id="A0A2H9UM05"/>
<evidence type="ECO:0000256" key="1">
    <source>
        <dbReference type="ARBA" id="ARBA00004496"/>
    </source>
</evidence>
<dbReference type="Gene3D" id="3.40.50.1820">
    <property type="entry name" value="alpha/beta hydrolase"/>
    <property type="match status" value="1"/>
</dbReference>
<evidence type="ECO:0000313" key="6">
    <source>
        <dbReference type="EMBL" id="PJI32724.1"/>
    </source>
</evidence>
<protein>
    <recommendedName>
        <fullName evidence="5">Enterochelin esterase N-terminal domain-containing protein</fullName>
    </recommendedName>
</protein>
<evidence type="ECO:0000256" key="3">
    <source>
        <dbReference type="ARBA" id="ARBA00022801"/>
    </source>
</evidence>
<dbReference type="InterPro" id="IPR021764">
    <property type="entry name" value="Enterochelin_esterase_N"/>
</dbReference>
<keyword evidence="3" id="KW-0378">Hydrolase</keyword>
<dbReference type="GO" id="GO:0008849">
    <property type="term" value="F:enterochelin esterase activity"/>
    <property type="evidence" value="ECO:0007669"/>
    <property type="project" value="InterPro"/>
</dbReference>
<dbReference type="InterPro" id="IPR029058">
    <property type="entry name" value="AB_hydrolase_fold"/>
</dbReference>
<dbReference type="InterPro" id="IPR050583">
    <property type="entry name" value="Mycobacterial_A85_antigen"/>
</dbReference>
<reference evidence="6 7" key="2">
    <citation type="submission" date="2017-12" db="EMBL/GenBank/DDBJ databases">
        <title>Revising the taxonomy of the Acinetobacter lwoffii group: the description of Acinetobacter pseudolwoffii sp. nov. and emended description of Acinetobacter lwoffii.</title>
        <authorList>
            <person name="Nemec A."/>
        </authorList>
    </citation>
    <scope>NUCLEOTIDE SEQUENCE [LARGE SCALE GENOMIC DNA]</scope>
    <source>
        <strain evidence="6 7">ANC 5347</strain>
    </source>
</reference>
<dbReference type="Pfam" id="PF00756">
    <property type="entry name" value="Esterase"/>
    <property type="match status" value="1"/>
</dbReference>
<dbReference type="Gene3D" id="2.60.40.10">
    <property type="entry name" value="Immunoglobulins"/>
    <property type="match status" value="1"/>
</dbReference>